<dbReference type="AlphaFoldDB" id="A0AAX6HA90"/>
<sequence>MDNNNNNMSIVSRLEGALLISRDPYPYLMLVAFEAGGPLRALLLLLLSPALWFLDLLRLEDASLRLMIFVSTAGLRTADVKAVAKASLQKFFLEDLRESAYGMFSRCRGRRVVVTRLPRIMVEPFLREYLDVDHVIGTELRTTTTTGGRCAGLVASKGVMGGPLELEALRESMRDWEEEEIDVGLGDGLRDHPFMSLCREPHLISPEEKPSALPRRDYPRPLIFHDGRLVQAPTVLESVAVAVWLPPSILIAVSRVLVGTLLPFKLIPMACAATGLRIRAQFPNNPTTLAAGAATTNRRRLYVCSHRTLLDPVFISTALQRRVSAVTYSLSRLSELISPIPTTRLTRDRSRDDAAMRALLRRGDLVVCPEGTTCREPYLLRFSPLFAEITEDIVPVAVTAEGSMFYGTTVRGYKCLDSFFFLMNPRPLYQMLFLDHHQHHHSNGDNSSSSSSSYEVANRVQRSIGHALGFECTNLTRKDKYRALAGTDGIDSRCFTRTNK</sequence>
<dbReference type="PANTHER" id="PTHR15486">
    <property type="entry name" value="ANCIENT UBIQUITOUS PROTEIN"/>
    <property type="match status" value="1"/>
</dbReference>
<dbReference type="EMBL" id="JANAVB010011397">
    <property type="protein sequence ID" value="KAJ6837481.1"/>
    <property type="molecule type" value="Genomic_DNA"/>
</dbReference>
<dbReference type="GO" id="GO:0016020">
    <property type="term" value="C:membrane"/>
    <property type="evidence" value="ECO:0007669"/>
    <property type="project" value="UniProtKB-SubCell"/>
</dbReference>
<dbReference type="Pfam" id="PF23270">
    <property type="entry name" value="HAD_RAM2_N"/>
    <property type="match status" value="1"/>
</dbReference>
<name>A0AAX6HA90_IRIPA</name>
<dbReference type="PANTHER" id="PTHR15486:SF77">
    <property type="entry name" value="OS08G0131300 PROTEIN"/>
    <property type="match status" value="1"/>
</dbReference>
<feature type="domain" description="Phospholipid/glycerol acyltransferase" evidence="7">
    <location>
        <begin position="300"/>
        <end position="401"/>
    </location>
</feature>
<keyword evidence="3" id="KW-0808">Transferase</keyword>
<reference evidence="8" key="1">
    <citation type="journal article" date="2023" name="GigaByte">
        <title>Genome assembly of the bearded iris, Iris pallida Lam.</title>
        <authorList>
            <person name="Bruccoleri R.E."/>
            <person name="Oakeley E.J."/>
            <person name="Faust A.M.E."/>
            <person name="Altorfer M."/>
            <person name="Dessus-Babus S."/>
            <person name="Burckhardt D."/>
            <person name="Oertli M."/>
            <person name="Naumann U."/>
            <person name="Petersen F."/>
            <person name="Wong J."/>
        </authorList>
    </citation>
    <scope>NUCLEOTIDE SEQUENCE</scope>
    <source>
        <strain evidence="8">GSM-AAB239-AS_SAM_17_03QT</strain>
    </source>
</reference>
<dbReference type="InterPro" id="IPR002123">
    <property type="entry name" value="Plipid/glycerol_acylTrfase"/>
</dbReference>
<dbReference type="Proteomes" id="UP001140949">
    <property type="component" value="Unassembled WGS sequence"/>
</dbReference>
<dbReference type="Gene3D" id="1.20.1440.100">
    <property type="entry name" value="SG protein - dephosphorylation function"/>
    <property type="match status" value="1"/>
</dbReference>
<dbReference type="InterPro" id="IPR023214">
    <property type="entry name" value="HAD_sf"/>
</dbReference>
<reference evidence="8" key="2">
    <citation type="submission" date="2023-04" db="EMBL/GenBank/DDBJ databases">
        <authorList>
            <person name="Bruccoleri R.E."/>
            <person name="Oakeley E.J."/>
            <person name="Faust A.-M."/>
            <person name="Dessus-Babus S."/>
            <person name="Altorfer M."/>
            <person name="Burckhardt D."/>
            <person name="Oertli M."/>
            <person name="Naumann U."/>
            <person name="Petersen F."/>
            <person name="Wong J."/>
        </authorList>
    </citation>
    <scope>NUCLEOTIDE SEQUENCE</scope>
    <source>
        <strain evidence="8">GSM-AAB239-AS_SAM_17_03QT</strain>
        <tissue evidence="8">Leaf</tissue>
    </source>
</reference>
<protein>
    <submittedName>
        <fullName evidence="8">Glycerol-3-phosphate 2-O-acyltransferase 6</fullName>
    </submittedName>
</protein>
<dbReference type="SUPFAM" id="SSF69593">
    <property type="entry name" value="Glycerol-3-phosphate (1)-acyltransferase"/>
    <property type="match status" value="1"/>
</dbReference>
<comment type="subcellular location">
    <subcellularLocation>
        <location evidence="1">Membrane</location>
        <topology evidence="1">Multi-pass membrane protein</topology>
    </subcellularLocation>
</comment>
<evidence type="ECO:0000256" key="2">
    <source>
        <dbReference type="ARBA" id="ARBA00007937"/>
    </source>
</evidence>
<dbReference type="InterPro" id="IPR056462">
    <property type="entry name" value="HAD_RAM2/GPAT1-8"/>
</dbReference>
<comment type="similarity">
    <text evidence="2">Belongs to the GPAT/DAPAT family.</text>
</comment>
<accession>A0AAX6HA90</accession>
<evidence type="ECO:0000256" key="6">
    <source>
        <dbReference type="ARBA" id="ARBA00023136"/>
    </source>
</evidence>
<evidence type="ECO:0000313" key="9">
    <source>
        <dbReference type="Proteomes" id="UP001140949"/>
    </source>
</evidence>
<dbReference type="SMART" id="SM00563">
    <property type="entry name" value="PlsC"/>
    <property type="match status" value="1"/>
</dbReference>
<proteinExistence type="inferred from homology"/>
<dbReference type="GO" id="GO:0010143">
    <property type="term" value="P:cutin biosynthetic process"/>
    <property type="evidence" value="ECO:0007669"/>
    <property type="project" value="TreeGrafter"/>
</dbReference>
<dbReference type="GO" id="GO:0090447">
    <property type="term" value="F:glycerol-3-phosphate 2-O-acyltransferase activity"/>
    <property type="evidence" value="ECO:0007669"/>
    <property type="project" value="TreeGrafter"/>
</dbReference>
<evidence type="ECO:0000256" key="3">
    <source>
        <dbReference type="ARBA" id="ARBA00022679"/>
    </source>
</evidence>
<keyword evidence="9" id="KW-1185">Reference proteome</keyword>
<evidence type="ECO:0000259" key="7">
    <source>
        <dbReference type="SMART" id="SM00563"/>
    </source>
</evidence>
<evidence type="ECO:0000256" key="5">
    <source>
        <dbReference type="ARBA" id="ARBA00022989"/>
    </source>
</evidence>
<gene>
    <name evidence="8" type="ORF">M6B38_121050</name>
</gene>
<evidence type="ECO:0000256" key="4">
    <source>
        <dbReference type="ARBA" id="ARBA00022692"/>
    </source>
</evidence>
<keyword evidence="5" id="KW-1133">Transmembrane helix</keyword>
<dbReference type="GO" id="GO:0016791">
    <property type="term" value="F:phosphatase activity"/>
    <property type="evidence" value="ECO:0007669"/>
    <property type="project" value="TreeGrafter"/>
</dbReference>
<organism evidence="8 9">
    <name type="scientific">Iris pallida</name>
    <name type="common">Sweet iris</name>
    <dbReference type="NCBI Taxonomy" id="29817"/>
    <lineage>
        <taxon>Eukaryota</taxon>
        <taxon>Viridiplantae</taxon>
        <taxon>Streptophyta</taxon>
        <taxon>Embryophyta</taxon>
        <taxon>Tracheophyta</taxon>
        <taxon>Spermatophyta</taxon>
        <taxon>Magnoliopsida</taxon>
        <taxon>Liliopsida</taxon>
        <taxon>Asparagales</taxon>
        <taxon>Iridaceae</taxon>
        <taxon>Iridoideae</taxon>
        <taxon>Irideae</taxon>
        <taxon>Iris</taxon>
    </lineage>
</organism>
<comment type="caution">
    <text evidence="8">The sequence shown here is derived from an EMBL/GenBank/DDBJ whole genome shotgun (WGS) entry which is preliminary data.</text>
</comment>
<dbReference type="Pfam" id="PF01553">
    <property type="entry name" value="Acyltransferase"/>
    <property type="match status" value="1"/>
</dbReference>
<dbReference type="Gene3D" id="3.40.50.1000">
    <property type="entry name" value="HAD superfamily/HAD-like"/>
    <property type="match status" value="1"/>
</dbReference>
<dbReference type="CDD" id="cd06551">
    <property type="entry name" value="LPLAT"/>
    <property type="match status" value="1"/>
</dbReference>
<evidence type="ECO:0000313" key="8">
    <source>
        <dbReference type="EMBL" id="KAJ6837481.1"/>
    </source>
</evidence>
<keyword evidence="6" id="KW-0472">Membrane</keyword>
<evidence type="ECO:0000256" key="1">
    <source>
        <dbReference type="ARBA" id="ARBA00004141"/>
    </source>
</evidence>
<keyword evidence="4" id="KW-0812">Transmembrane</keyword>